<protein>
    <submittedName>
        <fullName evidence="2">Uncharacterized protein</fullName>
    </submittedName>
</protein>
<geneLocation type="plasmid" evidence="2 3">
    <name>unnamed4</name>
</geneLocation>
<keyword evidence="3" id="KW-1185">Reference proteome</keyword>
<feature type="region of interest" description="Disordered" evidence="1">
    <location>
        <begin position="18"/>
        <end position="37"/>
    </location>
</feature>
<name>A0A8U0ABV2_9EURY</name>
<organism evidence="2 3">
    <name type="scientific">Halocatena salina</name>
    <dbReference type="NCBI Taxonomy" id="2934340"/>
    <lineage>
        <taxon>Archaea</taxon>
        <taxon>Methanobacteriati</taxon>
        <taxon>Methanobacteriota</taxon>
        <taxon>Stenosarchaea group</taxon>
        <taxon>Halobacteria</taxon>
        <taxon>Halobacteriales</taxon>
        <taxon>Natronomonadaceae</taxon>
        <taxon>Halocatena</taxon>
    </lineage>
</organism>
<evidence type="ECO:0000313" key="3">
    <source>
        <dbReference type="Proteomes" id="UP000831768"/>
    </source>
</evidence>
<keyword evidence="2" id="KW-0614">Plasmid</keyword>
<gene>
    <name evidence="2" type="ORF">MW046_18910</name>
</gene>
<dbReference type="AlphaFoldDB" id="A0A8U0ABV2"/>
<evidence type="ECO:0000313" key="2">
    <source>
        <dbReference type="EMBL" id="UPM45343.1"/>
    </source>
</evidence>
<dbReference type="EMBL" id="CP096023">
    <property type="protein sequence ID" value="UPM45343.1"/>
    <property type="molecule type" value="Genomic_DNA"/>
</dbReference>
<sequence length="80" mass="9559">MDEAELLQRELRAARDELVRKQAQQSDCETDSESRLPLMPDRDEEFLRLALMSVDDLETHIERLEHDLEDFEQDWTDPDE</sequence>
<proteinExistence type="predicted"/>
<reference evidence="2" key="1">
    <citation type="submission" date="2022-04" db="EMBL/GenBank/DDBJ databases">
        <title>Halocatena sp. nov., isolated from a salt lake.</title>
        <authorList>
            <person name="Cui H.-L."/>
        </authorList>
    </citation>
    <scope>NUCLEOTIDE SEQUENCE</scope>
    <source>
        <strain evidence="2">AD-1</strain>
        <plasmid evidence="2">unnamed4</plasmid>
    </source>
</reference>
<dbReference type="GeneID" id="71930163"/>
<dbReference type="Proteomes" id="UP000831768">
    <property type="component" value="Plasmid unnamed4"/>
</dbReference>
<accession>A0A8U0ABV2</accession>
<dbReference type="KEGG" id="haad:MW046_18910"/>
<evidence type="ECO:0000256" key="1">
    <source>
        <dbReference type="SAM" id="MobiDB-lite"/>
    </source>
</evidence>
<dbReference type="RefSeq" id="WP_247995992.1">
    <property type="nucleotide sequence ID" value="NZ_CP096023.1"/>
</dbReference>